<evidence type="ECO:0000313" key="1">
    <source>
        <dbReference type="EMBL" id="MBD7986148.1"/>
    </source>
</evidence>
<dbReference type="Proteomes" id="UP000626786">
    <property type="component" value="Unassembled WGS sequence"/>
</dbReference>
<evidence type="ECO:0000313" key="2">
    <source>
        <dbReference type="Proteomes" id="UP000626786"/>
    </source>
</evidence>
<comment type="caution">
    <text evidence="1">The sequence shown here is derived from an EMBL/GenBank/DDBJ whole genome shotgun (WGS) entry which is preliminary data.</text>
</comment>
<sequence length="151" mass="17010">MDHLNEIENLKVRIKELELEIKKMSVPIISSIVDDTILVPIVGYTGSERFEMIRSQVLEYIGSHSNVSSVIFDFTGSDLNGNNAHNFDTIAFELKVMNETLKLMDVRPISVGFHPMIVREIVAAGVEVELESYINFRMALKVLLKENVGIS</sequence>
<dbReference type="Gene3D" id="3.30.750.24">
    <property type="entry name" value="STAS domain"/>
    <property type="match status" value="1"/>
</dbReference>
<dbReference type="InterPro" id="IPR036513">
    <property type="entry name" value="STAS_dom_sf"/>
</dbReference>
<keyword evidence="2" id="KW-1185">Reference proteome</keyword>
<dbReference type="RefSeq" id="WP_191695974.1">
    <property type="nucleotide sequence ID" value="NZ_JACSQN010000023.1"/>
</dbReference>
<protein>
    <submittedName>
        <fullName evidence="1">STAS domain-containing protein</fullName>
    </submittedName>
</protein>
<organism evidence="1 2">
    <name type="scientific">Sporosarcina quadrami</name>
    <dbReference type="NCBI Taxonomy" id="2762234"/>
    <lineage>
        <taxon>Bacteria</taxon>
        <taxon>Bacillati</taxon>
        <taxon>Bacillota</taxon>
        <taxon>Bacilli</taxon>
        <taxon>Bacillales</taxon>
        <taxon>Caryophanaceae</taxon>
        <taxon>Sporosarcina</taxon>
    </lineage>
</organism>
<accession>A0ABR8UDN5</accession>
<dbReference type="EMBL" id="JACSQN010000023">
    <property type="protein sequence ID" value="MBD7986148.1"/>
    <property type="molecule type" value="Genomic_DNA"/>
</dbReference>
<gene>
    <name evidence="1" type="ORF">H9649_16385</name>
</gene>
<name>A0ABR8UDN5_9BACL</name>
<proteinExistence type="predicted"/>
<reference evidence="1 2" key="1">
    <citation type="submission" date="2020-08" db="EMBL/GenBank/DDBJ databases">
        <title>A Genomic Blueprint of the Chicken Gut Microbiome.</title>
        <authorList>
            <person name="Gilroy R."/>
            <person name="Ravi A."/>
            <person name="Getino M."/>
            <person name="Pursley I."/>
            <person name="Horton D.L."/>
            <person name="Alikhan N.-F."/>
            <person name="Baker D."/>
            <person name="Gharbi K."/>
            <person name="Hall N."/>
            <person name="Watson M."/>
            <person name="Adriaenssens E.M."/>
            <person name="Foster-Nyarko E."/>
            <person name="Jarju S."/>
            <person name="Secka A."/>
            <person name="Antonio M."/>
            <person name="Oren A."/>
            <person name="Chaudhuri R."/>
            <person name="La Ragione R.M."/>
            <person name="Hildebrand F."/>
            <person name="Pallen M.J."/>
        </authorList>
    </citation>
    <scope>NUCLEOTIDE SEQUENCE [LARGE SCALE GENOMIC DNA]</scope>
    <source>
        <strain evidence="1 2">Sa2YVA2</strain>
    </source>
</reference>